<dbReference type="RefSeq" id="WP_344261071.1">
    <property type="nucleotide sequence ID" value="NZ_BAAAMR010000003.1"/>
</dbReference>
<dbReference type="InterPro" id="IPR036291">
    <property type="entry name" value="NAD(P)-bd_dom_sf"/>
</dbReference>
<comment type="similarity">
    <text evidence="1 2">Belongs to the short-chain dehydrogenases/reductases (SDR) family.</text>
</comment>
<dbReference type="InterPro" id="IPR002347">
    <property type="entry name" value="SDR_fam"/>
</dbReference>
<dbReference type="Pfam" id="PF00106">
    <property type="entry name" value="adh_short"/>
    <property type="match status" value="1"/>
</dbReference>
<protein>
    <submittedName>
        <fullName evidence="3">SDR family oxidoreductase</fullName>
    </submittedName>
</protein>
<dbReference type="PRINTS" id="PR00080">
    <property type="entry name" value="SDRFAMILY"/>
</dbReference>
<dbReference type="EMBL" id="BAAAMR010000003">
    <property type="protein sequence ID" value="GAA2120830.1"/>
    <property type="molecule type" value="Genomic_DNA"/>
</dbReference>
<keyword evidence="4" id="KW-1185">Reference proteome</keyword>
<proteinExistence type="inferred from homology"/>
<dbReference type="PRINTS" id="PR00081">
    <property type="entry name" value="GDHRDH"/>
</dbReference>
<evidence type="ECO:0000256" key="2">
    <source>
        <dbReference type="RuleBase" id="RU000363"/>
    </source>
</evidence>
<dbReference type="PANTHER" id="PTHR42879">
    <property type="entry name" value="3-OXOACYL-(ACYL-CARRIER-PROTEIN) REDUCTASE"/>
    <property type="match status" value="1"/>
</dbReference>
<dbReference type="InterPro" id="IPR050259">
    <property type="entry name" value="SDR"/>
</dbReference>
<evidence type="ECO:0000313" key="3">
    <source>
        <dbReference type="EMBL" id="GAA2120830.1"/>
    </source>
</evidence>
<dbReference type="PANTHER" id="PTHR42879:SF2">
    <property type="entry name" value="3-OXOACYL-[ACYL-CARRIER-PROTEIN] REDUCTASE FABG"/>
    <property type="match status" value="1"/>
</dbReference>
<evidence type="ECO:0000256" key="1">
    <source>
        <dbReference type="ARBA" id="ARBA00006484"/>
    </source>
</evidence>
<organism evidence="3 4">
    <name type="scientific">Actinomadura napierensis</name>
    <dbReference type="NCBI Taxonomy" id="267854"/>
    <lineage>
        <taxon>Bacteria</taxon>
        <taxon>Bacillati</taxon>
        <taxon>Actinomycetota</taxon>
        <taxon>Actinomycetes</taxon>
        <taxon>Streptosporangiales</taxon>
        <taxon>Thermomonosporaceae</taxon>
        <taxon>Actinomadura</taxon>
    </lineage>
</organism>
<dbReference type="PROSITE" id="PS00061">
    <property type="entry name" value="ADH_SHORT"/>
    <property type="match status" value="1"/>
</dbReference>
<name>A0ABP5JPF0_9ACTN</name>
<reference evidence="4" key="1">
    <citation type="journal article" date="2019" name="Int. J. Syst. Evol. Microbiol.">
        <title>The Global Catalogue of Microorganisms (GCM) 10K type strain sequencing project: providing services to taxonomists for standard genome sequencing and annotation.</title>
        <authorList>
            <consortium name="The Broad Institute Genomics Platform"/>
            <consortium name="The Broad Institute Genome Sequencing Center for Infectious Disease"/>
            <person name="Wu L."/>
            <person name="Ma J."/>
        </authorList>
    </citation>
    <scope>NUCLEOTIDE SEQUENCE [LARGE SCALE GENOMIC DNA]</scope>
    <source>
        <strain evidence="4">JCM 13850</strain>
    </source>
</reference>
<comment type="caution">
    <text evidence="3">The sequence shown here is derived from an EMBL/GenBank/DDBJ whole genome shotgun (WGS) entry which is preliminary data.</text>
</comment>
<dbReference type="SUPFAM" id="SSF51735">
    <property type="entry name" value="NAD(P)-binding Rossmann-fold domains"/>
    <property type="match status" value="1"/>
</dbReference>
<dbReference type="Proteomes" id="UP001501020">
    <property type="component" value="Unassembled WGS sequence"/>
</dbReference>
<accession>A0ABP5JPF0</accession>
<sequence length="256" mass="26663">MTTERTHADRRALVTGAGQGVGRAIACELARRGAHVVVNDLSHERAEQVAAEIAEDGGRATAAAFDVTDWAAVRRAAETSGPVGILVNNAGNAGRTSGMTRDDLTPFVETAPADWEGFLRVNLYGVMHAVRAFLPGMIDASWGRVVTLISDAGRVGEPTLAAYSAAKAGAAGFSRAVAREVGRHGVTVNCVSLGTIGPEDAPADDPERARALGRYVVRRTGRPSEAAALVAFLTGPQAGWVTGQTYPLNGGYAFSH</sequence>
<dbReference type="Gene3D" id="3.40.50.720">
    <property type="entry name" value="NAD(P)-binding Rossmann-like Domain"/>
    <property type="match status" value="1"/>
</dbReference>
<gene>
    <name evidence="3" type="ORF">GCM10009727_05860</name>
</gene>
<evidence type="ECO:0000313" key="4">
    <source>
        <dbReference type="Proteomes" id="UP001501020"/>
    </source>
</evidence>
<dbReference type="InterPro" id="IPR020904">
    <property type="entry name" value="Sc_DH/Rdtase_CS"/>
</dbReference>